<protein>
    <submittedName>
        <fullName evidence="1">Uncharacterized protein</fullName>
    </submittedName>
</protein>
<reference evidence="1 2" key="1">
    <citation type="submission" date="2017-01" db="EMBL/GenBank/DDBJ databases">
        <title>Genome Analysis of Deinococcus marmoris KOPRI26562.</title>
        <authorList>
            <person name="Kim J.H."/>
            <person name="Oh H.-M."/>
        </authorList>
    </citation>
    <scope>NUCLEOTIDE SEQUENCE [LARGE SCALE GENOMIC DNA]</scope>
    <source>
        <strain evidence="1 2">KOPRI26562</strain>
    </source>
</reference>
<dbReference type="EMBL" id="MSTI01000138">
    <property type="protein sequence ID" value="OLV16533.1"/>
    <property type="molecule type" value="Genomic_DNA"/>
</dbReference>
<dbReference type="OrthoDB" id="58726at2"/>
<keyword evidence="2" id="KW-1185">Reference proteome</keyword>
<evidence type="ECO:0000313" key="2">
    <source>
        <dbReference type="Proteomes" id="UP000186607"/>
    </source>
</evidence>
<dbReference type="STRING" id="249408.BOO71_0011650"/>
<dbReference type="AlphaFoldDB" id="A0A1U7NUD6"/>
<accession>A0A1U7NUD6</accession>
<evidence type="ECO:0000313" key="1">
    <source>
        <dbReference type="EMBL" id="OLV16533.1"/>
    </source>
</evidence>
<dbReference type="Proteomes" id="UP000186607">
    <property type="component" value="Unassembled WGS sequence"/>
</dbReference>
<organism evidence="1 2">
    <name type="scientific">Deinococcus marmoris</name>
    <dbReference type="NCBI Taxonomy" id="249408"/>
    <lineage>
        <taxon>Bacteria</taxon>
        <taxon>Thermotogati</taxon>
        <taxon>Deinococcota</taxon>
        <taxon>Deinococci</taxon>
        <taxon>Deinococcales</taxon>
        <taxon>Deinococcaceae</taxon>
        <taxon>Deinococcus</taxon>
    </lineage>
</organism>
<dbReference type="RefSeq" id="WP_075835346.1">
    <property type="nucleotide sequence ID" value="NZ_MSTI01000138.1"/>
</dbReference>
<proteinExistence type="predicted"/>
<name>A0A1U7NUD6_9DEIO</name>
<gene>
    <name evidence="1" type="ORF">BOO71_0011650</name>
</gene>
<sequence length="293" mass="31828">MTESPTLPLPTAPPPLPLDRVIYTDLCTDHYPWTEIMLDLEIRQTAGFSGVLDAMQGDRWARFVWVRGQCLGGFTGGGQAVGWDVTYGGLPRARVRLGECSPPVGAVVWTSRAARAGRLAGRWPDTQLILKREQFYGLVVSEELCSVWESGQVLAGHLPDDGALCVAYSPNTAENRERLLRFWHDLLGAVHSNVSLDEIWQQTCVRLSAEHPCLDPFVREVTLRGGVLNVDPTVAVGEFRPALQTALRVTLLTLGVSLDDLALGDLPGRPEWAAAGLGGPVAGAASMRRQVGR</sequence>
<comment type="caution">
    <text evidence="1">The sequence shown here is derived from an EMBL/GenBank/DDBJ whole genome shotgun (WGS) entry which is preliminary data.</text>
</comment>